<dbReference type="SUPFAM" id="SSF50370">
    <property type="entry name" value="Ricin B-like lectins"/>
    <property type="match status" value="1"/>
</dbReference>
<protein>
    <recommendedName>
        <fullName evidence="2">Ricin B lectin domain-containing protein</fullName>
    </recommendedName>
</protein>
<comment type="caution">
    <text evidence="3">The sequence shown here is derived from an EMBL/GenBank/DDBJ whole genome shotgun (WGS) entry which is preliminary data.</text>
</comment>
<feature type="signal peptide" evidence="1">
    <location>
        <begin position="1"/>
        <end position="26"/>
    </location>
</feature>
<dbReference type="CDD" id="cd00161">
    <property type="entry name" value="beta-trefoil_Ricin-like"/>
    <property type="match status" value="1"/>
</dbReference>
<feature type="chain" id="PRO_5038778178" description="Ricin B lectin domain-containing protein" evidence="1">
    <location>
        <begin position="27"/>
        <end position="159"/>
    </location>
</feature>
<feature type="domain" description="Ricin B lectin" evidence="2">
    <location>
        <begin position="31"/>
        <end position="159"/>
    </location>
</feature>
<proteinExistence type="predicted"/>
<dbReference type="Gene3D" id="2.80.10.50">
    <property type="match status" value="1"/>
</dbReference>
<dbReference type="InterPro" id="IPR035992">
    <property type="entry name" value="Ricin_B-like_lectins"/>
</dbReference>
<keyword evidence="1" id="KW-0732">Signal</keyword>
<dbReference type="SMART" id="SM00458">
    <property type="entry name" value="RICIN"/>
    <property type="match status" value="1"/>
</dbReference>
<dbReference type="RefSeq" id="WP_203690822.1">
    <property type="nucleotide sequence ID" value="NZ_BAAALC010000016.1"/>
</dbReference>
<dbReference type="PROSITE" id="PS50231">
    <property type="entry name" value="RICIN_B_LECTIN"/>
    <property type="match status" value="1"/>
</dbReference>
<evidence type="ECO:0000259" key="2">
    <source>
        <dbReference type="SMART" id="SM00458"/>
    </source>
</evidence>
<reference evidence="3 4" key="1">
    <citation type="submission" date="2021-01" db="EMBL/GenBank/DDBJ databases">
        <title>Whole genome shotgun sequence of Catellatospora coxensis NBRC 107359.</title>
        <authorList>
            <person name="Komaki H."/>
            <person name="Tamura T."/>
        </authorList>
    </citation>
    <scope>NUCLEOTIDE SEQUENCE [LARGE SCALE GENOMIC DNA]</scope>
    <source>
        <strain evidence="3 4">NBRC 107359</strain>
    </source>
</reference>
<evidence type="ECO:0000313" key="4">
    <source>
        <dbReference type="Proteomes" id="UP000630887"/>
    </source>
</evidence>
<dbReference type="Pfam" id="PF00652">
    <property type="entry name" value="Ricin_B_lectin"/>
    <property type="match status" value="1"/>
</dbReference>
<dbReference type="InterPro" id="IPR000772">
    <property type="entry name" value="Ricin_B_lectin"/>
</dbReference>
<name>A0A8J3KXS5_9ACTN</name>
<evidence type="ECO:0000313" key="3">
    <source>
        <dbReference type="EMBL" id="GIG05031.1"/>
    </source>
</evidence>
<dbReference type="Proteomes" id="UP000630887">
    <property type="component" value="Unassembled WGS sequence"/>
</dbReference>
<dbReference type="EMBL" id="BONI01000011">
    <property type="protein sequence ID" value="GIG05031.1"/>
    <property type="molecule type" value="Genomic_DNA"/>
</dbReference>
<evidence type="ECO:0000256" key="1">
    <source>
        <dbReference type="SAM" id="SignalP"/>
    </source>
</evidence>
<accession>A0A8J3KXS5</accession>
<dbReference type="AlphaFoldDB" id="A0A8J3KXS5"/>
<keyword evidence="4" id="KW-1185">Reference proteome</keyword>
<organism evidence="3 4">
    <name type="scientific">Catellatospora coxensis</name>
    <dbReference type="NCBI Taxonomy" id="310354"/>
    <lineage>
        <taxon>Bacteria</taxon>
        <taxon>Bacillati</taxon>
        <taxon>Actinomycetota</taxon>
        <taxon>Actinomycetes</taxon>
        <taxon>Micromonosporales</taxon>
        <taxon>Micromonosporaceae</taxon>
        <taxon>Catellatospora</taxon>
    </lineage>
</organism>
<sequence length="159" mass="17711">MQKTFSKWIVAAVVALMAVVMTPSMASAGQGWNRLIQNQWSRKCLEISYGSTADFAPAGQYYCYGGPVEQWNYDTQTGWVVNVNSRKCLEVPWSNGNNYVQLGQYACHGGSNQLWTFNPNNGLIANRLTGKCIEVFSTADFAGVYQNTCSGAPGQKWWW</sequence>
<gene>
    <name evidence="3" type="ORF">Cco03nite_17310</name>
</gene>